<organism evidence="1">
    <name type="scientific">Klebsiella pneumoniae</name>
    <dbReference type="NCBI Taxonomy" id="573"/>
    <lineage>
        <taxon>Bacteria</taxon>
        <taxon>Pseudomonadati</taxon>
        <taxon>Pseudomonadota</taxon>
        <taxon>Gammaproteobacteria</taxon>
        <taxon>Enterobacterales</taxon>
        <taxon>Enterobacteriaceae</taxon>
        <taxon>Klebsiella/Raoultella group</taxon>
        <taxon>Klebsiella</taxon>
        <taxon>Klebsiella pneumoniae complex</taxon>
    </lineage>
</organism>
<dbReference type="EMBL" id="MF156695">
    <property type="protein sequence ID" value="AWF78371.1"/>
    <property type="molecule type" value="Genomic_DNA"/>
</dbReference>
<evidence type="ECO:0000313" key="1">
    <source>
        <dbReference type="EMBL" id="AWF78371.1"/>
    </source>
</evidence>
<name>A0A2S1JIX4_KLEPN</name>
<proteinExistence type="predicted"/>
<protein>
    <submittedName>
        <fullName evidence="1">Uncharacterized protein</fullName>
    </submittedName>
</protein>
<reference evidence="1" key="1">
    <citation type="submission" date="2017-05" db="EMBL/GenBank/DDBJ databases">
        <title>Complete sequence of p1642-1.</title>
        <authorList>
            <person name="Zhao Y."/>
            <person name="Liang Y."/>
            <person name="Sun Q."/>
            <person name="Chen S."/>
            <person name="Tong Y."/>
        </authorList>
    </citation>
    <scope>NUCLEOTIDE SEQUENCE</scope>
    <source>
        <strain evidence="1">1642</strain>
        <plasmid evidence="1">p1642-1</plasmid>
    </source>
</reference>
<geneLocation type="plasmid" evidence="1">
    <name>p1642-1</name>
</geneLocation>
<dbReference type="AlphaFoldDB" id="A0A2S1JIX4"/>
<sequence length="74" mass="7986">MYCTTLYQAEARKAKTVISTLNSSPGSFPFSINIMMMPATIIHATPPQRRSLSAATLIRIKATAKIPPHRAGTG</sequence>
<keyword evidence="1" id="KW-0614">Plasmid</keyword>
<accession>A0A2S1JIX4</accession>